<keyword evidence="2" id="KW-1185">Reference proteome</keyword>
<evidence type="ECO:0000313" key="1">
    <source>
        <dbReference type="EMBL" id="ALO17490.1"/>
    </source>
</evidence>
<dbReference type="InterPro" id="IPR026444">
    <property type="entry name" value="Secre_tail"/>
</dbReference>
<dbReference type="Proteomes" id="UP000064893">
    <property type="component" value="Chromosome"/>
</dbReference>
<dbReference type="AlphaFoldDB" id="A0A0S2I5D5"/>
<dbReference type="KEGG" id="blq:L21SP5_03898"/>
<sequence>MKQILLTVFLTAIFATGTIAQSVILGFRADGVVGGTPPVYSMDSLWQFGIPNKPEFILDSSSLGPYRLCTDTSEYIRDTGRWEMYFGVNRDTLDFINNCIHMSSIYTHSAIFSGIPDSTGLLIEVSPDSVHWYNLLDMEDEAAYIDFTGISTDFGTQAWIDSVGYLDGKPVWFPQSEWVDQFAVELYHDWTLQDAGSVMQTHLRLTYISKTSTPHAGIAFLSPEIFFWVWCEGIRIEETRGKLQANLYPNPVTECSKFELPNNTQFPINLTIMDPNGRILHQQIVQEGNTIPFPRINLGEGIYMYSLVDAGKKFLSGKFIIEQ</sequence>
<organism evidence="1 2">
    <name type="scientific">Salinivirga cyanobacteriivorans</name>
    <dbReference type="NCBI Taxonomy" id="1307839"/>
    <lineage>
        <taxon>Bacteria</taxon>
        <taxon>Pseudomonadati</taxon>
        <taxon>Bacteroidota</taxon>
        <taxon>Bacteroidia</taxon>
        <taxon>Bacteroidales</taxon>
        <taxon>Salinivirgaceae</taxon>
        <taxon>Salinivirga</taxon>
    </lineage>
</organism>
<protein>
    <recommendedName>
        <fullName evidence="3">Secretion system C-terminal sorting domain-containing protein</fullName>
    </recommendedName>
</protein>
<dbReference type="NCBIfam" id="TIGR04183">
    <property type="entry name" value="Por_Secre_tail"/>
    <property type="match status" value="1"/>
</dbReference>
<dbReference type="OrthoDB" id="2582440at2"/>
<gene>
    <name evidence="1" type="ORF">L21SP5_03898</name>
</gene>
<evidence type="ECO:0000313" key="2">
    <source>
        <dbReference type="Proteomes" id="UP000064893"/>
    </source>
</evidence>
<dbReference type="EMBL" id="CP013118">
    <property type="protein sequence ID" value="ALO17490.1"/>
    <property type="molecule type" value="Genomic_DNA"/>
</dbReference>
<dbReference type="RefSeq" id="WP_057954748.1">
    <property type="nucleotide sequence ID" value="NZ_CP013118.1"/>
</dbReference>
<evidence type="ECO:0008006" key="3">
    <source>
        <dbReference type="Google" id="ProtNLM"/>
    </source>
</evidence>
<name>A0A0S2I5D5_9BACT</name>
<reference evidence="1 2" key="1">
    <citation type="submission" date="2015-11" db="EMBL/GenBank/DDBJ databases">
        <title>Description and complete genome sequence of a novel strain predominating in hypersaline microbial mats and representing a new family of the Bacteriodetes phylum.</title>
        <authorList>
            <person name="Spring S."/>
            <person name="Bunk B."/>
            <person name="Sproer C."/>
            <person name="Klenk H.-P."/>
        </authorList>
    </citation>
    <scope>NUCLEOTIDE SEQUENCE [LARGE SCALE GENOMIC DNA]</scope>
    <source>
        <strain evidence="1 2">L21-Spi-D4</strain>
    </source>
</reference>
<proteinExistence type="predicted"/>
<accession>A0A0S2I5D5</accession>